<keyword evidence="2" id="KW-1133">Transmembrane helix</keyword>
<feature type="compositionally biased region" description="Polar residues" evidence="1">
    <location>
        <begin position="204"/>
        <end position="216"/>
    </location>
</feature>
<dbReference type="OrthoDB" id="7870459at2"/>
<evidence type="ECO:0000256" key="1">
    <source>
        <dbReference type="SAM" id="MobiDB-lite"/>
    </source>
</evidence>
<protein>
    <recommendedName>
        <fullName evidence="5">Type IV pilus biogenesis</fullName>
    </recommendedName>
</protein>
<feature type="compositionally biased region" description="Basic and acidic residues" evidence="1">
    <location>
        <begin position="560"/>
        <end position="570"/>
    </location>
</feature>
<feature type="compositionally biased region" description="Polar residues" evidence="1">
    <location>
        <begin position="275"/>
        <end position="284"/>
    </location>
</feature>
<dbReference type="RefSeq" id="WP_085891914.1">
    <property type="nucleotide sequence ID" value="NZ_FWFL01000003.1"/>
</dbReference>
<keyword evidence="2" id="KW-0472">Membrane</keyword>
<keyword evidence="2" id="KW-0812">Transmembrane</keyword>
<evidence type="ECO:0000313" key="3">
    <source>
        <dbReference type="EMBL" id="SLN34388.1"/>
    </source>
</evidence>
<dbReference type="Proteomes" id="UP000193827">
    <property type="component" value="Unassembled WGS sequence"/>
</dbReference>
<feature type="compositionally biased region" description="Low complexity" evidence="1">
    <location>
        <begin position="593"/>
        <end position="604"/>
    </location>
</feature>
<evidence type="ECO:0008006" key="5">
    <source>
        <dbReference type="Google" id="ProtNLM"/>
    </source>
</evidence>
<reference evidence="3 4" key="1">
    <citation type="submission" date="2017-03" db="EMBL/GenBank/DDBJ databases">
        <authorList>
            <person name="Afonso C.L."/>
            <person name="Miller P.J."/>
            <person name="Scott M.A."/>
            <person name="Spackman E."/>
            <person name="Goraichik I."/>
            <person name="Dimitrov K.M."/>
            <person name="Suarez D.L."/>
            <person name="Swayne D.E."/>
        </authorList>
    </citation>
    <scope>NUCLEOTIDE SEQUENCE [LARGE SCALE GENOMIC DNA]</scope>
    <source>
        <strain evidence="3 4">CECT 8287</strain>
    </source>
</reference>
<gene>
    <name evidence="3" type="ORF">PEL8287_01700</name>
</gene>
<feature type="transmembrane region" description="Helical" evidence="2">
    <location>
        <begin position="325"/>
        <end position="349"/>
    </location>
</feature>
<sequence length="753" mass="80886">MKPNFALSLSFEGIGVLHRAIPGWHLVGEVALDSADLTAELAELRNKANALDPTGLSSKLIIPNDQIRYLELDSDEINDDNIKGSVREALEGATPYAVEELAYDWSRDNGKVYVAAVAQETLSEAENFAQEHKFNPVSFVALPDPDSFCGEPFFGITAYAKRTLANGEKVKRDETAMHIISASPSPKPENKIDTETRVQPAFQAGSSLTATPTDARNSAPEKDPEPQEAEAVSFSSIRAVRHDVPGSAPKLTGAARFIPAADQDKINDQTETEETSPTFASQRSPKPAVGAPQTIAKHKEDPSGLRDKPAFGTQPAPQIGGKPRYLGLILTAALLLILMAVAVWASIFLEGGVAGLFRSQDEPRITELSTQQDATKAEVPEISAPDDIQPNIDPEQMVVASLSPDEPPEIPAQETLTQPTPAELTPDQALARYAATGIWQMAPFPPNAPSPTDLDDFYQTSIDPLIQWQDAVALPVAQTALIDIRPPTPNSPVHADTLFDLDDQGRVIATPNGALTPEGIFVFAGQPPAVPPDVPERLPVIPTETTEPSNLRLASVRPQARPDDLSETNERGTLGGRSKSELAALRPRLRPKSAQQVAEEAASSDPKAINAAVSLAVKSTTPFSTATPQAVTESLKPLTRPRNFDNVVKRNQPSNDPTITASAAQKVSPRIPSTASVAKQATQRDAINLRRVNLIGVYGTPSRRRALVMLSNGRYQKVQVGDRLDGGRVAAIGDSELRYIKGGRNVVLKMPRG</sequence>
<feature type="region of interest" description="Disordered" evidence="1">
    <location>
        <begin position="260"/>
        <end position="318"/>
    </location>
</feature>
<name>A0A1Y5S8S8_9RHOB</name>
<dbReference type="EMBL" id="FWFL01000003">
    <property type="protein sequence ID" value="SLN34388.1"/>
    <property type="molecule type" value="Genomic_DNA"/>
</dbReference>
<feature type="region of interest" description="Disordered" evidence="1">
    <location>
        <begin position="541"/>
        <end position="606"/>
    </location>
</feature>
<evidence type="ECO:0000313" key="4">
    <source>
        <dbReference type="Proteomes" id="UP000193827"/>
    </source>
</evidence>
<keyword evidence="4" id="KW-1185">Reference proteome</keyword>
<feature type="region of interest" description="Disordered" evidence="1">
    <location>
        <begin position="201"/>
        <end position="233"/>
    </location>
</feature>
<proteinExistence type="predicted"/>
<dbReference type="AlphaFoldDB" id="A0A1Y5S8S8"/>
<organism evidence="3 4">
    <name type="scientific">Roseovarius litorisediminis</name>
    <dbReference type="NCBI Taxonomy" id="1312363"/>
    <lineage>
        <taxon>Bacteria</taxon>
        <taxon>Pseudomonadati</taxon>
        <taxon>Pseudomonadota</taxon>
        <taxon>Alphaproteobacteria</taxon>
        <taxon>Rhodobacterales</taxon>
        <taxon>Roseobacteraceae</taxon>
        <taxon>Roseovarius</taxon>
    </lineage>
</organism>
<feature type="compositionally biased region" description="Basic and acidic residues" evidence="1">
    <location>
        <begin position="297"/>
        <end position="309"/>
    </location>
</feature>
<accession>A0A1Y5S8S8</accession>
<evidence type="ECO:0000256" key="2">
    <source>
        <dbReference type="SAM" id="Phobius"/>
    </source>
</evidence>